<dbReference type="AlphaFoldDB" id="A0A6V8P781"/>
<dbReference type="EMBL" id="BLRY01000236">
    <property type="protein sequence ID" value="GFP28469.1"/>
    <property type="molecule type" value="Genomic_DNA"/>
</dbReference>
<keyword evidence="2" id="KW-1185">Reference proteome</keyword>
<name>A0A6V8P781_9ACTN</name>
<dbReference type="InterPro" id="IPR029063">
    <property type="entry name" value="SAM-dependent_MTases_sf"/>
</dbReference>
<evidence type="ECO:0008006" key="3">
    <source>
        <dbReference type="Google" id="ProtNLM"/>
    </source>
</evidence>
<evidence type="ECO:0000313" key="2">
    <source>
        <dbReference type="Proteomes" id="UP000591948"/>
    </source>
</evidence>
<reference evidence="1 2" key="1">
    <citation type="journal article" date="2020" name="Front. Microbiol.">
        <title>Single-cell genomics of novel Actinobacteria with the Wood-Ljungdahl pathway discovered in a serpentinizing system.</title>
        <authorList>
            <person name="Merino N."/>
            <person name="Kawai M."/>
            <person name="Boyd E.S."/>
            <person name="Colman D.R."/>
            <person name="McGlynn S.E."/>
            <person name="Nealson K.H."/>
            <person name="Kurokawa K."/>
            <person name="Hongoh Y."/>
        </authorList>
    </citation>
    <scope>NUCLEOTIDE SEQUENCE [LARGE SCALE GENOMIC DNA]</scope>
    <source>
        <strain evidence="1 2">S33</strain>
    </source>
</reference>
<gene>
    <name evidence="1" type="ORF">HKBW3S33_01884</name>
</gene>
<dbReference type="SUPFAM" id="SSF53335">
    <property type="entry name" value="S-adenosyl-L-methionine-dependent methyltransferases"/>
    <property type="match status" value="1"/>
</dbReference>
<sequence>MSGDGLFATNLSHYEKLYADPFERRSFEVRSKTQIFKSLQSQQKEVLNGKRVLDIGFGSGDIILAVSKQWADCYGVEIAKTATASLKKRCPSFHI</sequence>
<proteinExistence type="predicted"/>
<comment type="caution">
    <text evidence="1">The sequence shown here is derived from an EMBL/GenBank/DDBJ whole genome shotgun (WGS) entry which is preliminary data.</text>
</comment>
<protein>
    <recommendedName>
        <fullName evidence="3">Methyltransferase domain-containing protein</fullName>
    </recommendedName>
</protein>
<dbReference type="Proteomes" id="UP000591948">
    <property type="component" value="Unassembled WGS sequence"/>
</dbReference>
<organism evidence="1 2">
    <name type="scientific">Candidatus Hakubella thermalkaliphila</name>
    <dbReference type="NCBI Taxonomy" id="2754717"/>
    <lineage>
        <taxon>Bacteria</taxon>
        <taxon>Bacillati</taxon>
        <taxon>Actinomycetota</taxon>
        <taxon>Actinomycetota incertae sedis</taxon>
        <taxon>Candidatus Hakubellales</taxon>
        <taxon>Candidatus Hakubellaceae</taxon>
        <taxon>Candidatus Hakubella</taxon>
    </lineage>
</organism>
<evidence type="ECO:0000313" key="1">
    <source>
        <dbReference type="EMBL" id="GFP28469.1"/>
    </source>
</evidence>
<feature type="non-terminal residue" evidence="1">
    <location>
        <position position="95"/>
    </location>
</feature>
<accession>A0A6V8P781</accession>
<dbReference type="Gene3D" id="3.40.50.150">
    <property type="entry name" value="Vaccinia Virus protein VP39"/>
    <property type="match status" value="1"/>
</dbReference>